<feature type="domain" description="Protein FecR C-terminal" evidence="3">
    <location>
        <begin position="207"/>
        <end position="273"/>
    </location>
</feature>
<keyword evidence="1" id="KW-1133">Transmembrane helix</keyword>
<dbReference type="RefSeq" id="WP_047485965.1">
    <property type="nucleotide sequence ID" value="NZ_JAVDQY010000005.1"/>
</dbReference>
<comment type="caution">
    <text evidence="4">The sequence shown here is derived from an EMBL/GenBank/DDBJ whole genome shotgun (WGS) entry which is preliminary data.</text>
</comment>
<dbReference type="InterPro" id="IPR032508">
    <property type="entry name" value="FecR_C"/>
</dbReference>
<dbReference type="AlphaFoldDB" id="A0AAE3YEF8"/>
<evidence type="ECO:0000259" key="2">
    <source>
        <dbReference type="Pfam" id="PF04773"/>
    </source>
</evidence>
<proteinExistence type="predicted"/>
<evidence type="ECO:0000259" key="3">
    <source>
        <dbReference type="Pfam" id="PF16344"/>
    </source>
</evidence>
<dbReference type="PANTHER" id="PTHR30273">
    <property type="entry name" value="PERIPLASMIC SIGNAL SENSOR AND SIGMA FACTOR ACTIVATOR FECR-RELATED"/>
    <property type="match status" value="1"/>
</dbReference>
<accession>A0AAE3YEF8</accession>
<evidence type="ECO:0000313" key="4">
    <source>
        <dbReference type="EMBL" id="MDR6528593.1"/>
    </source>
</evidence>
<keyword evidence="1" id="KW-0812">Transmembrane</keyword>
<reference evidence="4" key="1">
    <citation type="submission" date="2023-07" db="EMBL/GenBank/DDBJ databases">
        <title>Sorghum-associated microbial communities from plants grown in Nebraska, USA.</title>
        <authorList>
            <person name="Schachtman D."/>
        </authorList>
    </citation>
    <scope>NUCLEOTIDE SEQUENCE</scope>
    <source>
        <strain evidence="4">DS2360</strain>
    </source>
</reference>
<dbReference type="Pfam" id="PF04773">
    <property type="entry name" value="FecR"/>
    <property type="match status" value="1"/>
</dbReference>
<sequence>MSVEEEFEKTWKSASETQDTMDDLTDRKIWTGIEAKIEKKNSVKKFYWAAAVLVPFFAFFIVFKTASQTSANGAERKYVYETSASRKSFELPDGSKVELNPYSRLVLDKDFDKKDRKMVFTGQGRFNVAKDKKRPFRINAGEFDVQVLGTQFFLDQKSAQKKVELFEGKVKIAHGSTITYLLPEEIWINDAQRKDYHYYHPEKQKHFTFDHSAYSEAVDQLENTYNISISYPSQFRNKKVSGAFTGNLNEVLSVISFPFNLKPEKINDKEIILK</sequence>
<gene>
    <name evidence="4" type="ORF">J2787_004030</name>
</gene>
<dbReference type="PIRSF" id="PIRSF018266">
    <property type="entry name" value="FecR"/>
    <property type="match status" value="1"/>
</dbReference>
<dbReference type="InterPro" id="IPR012373">
    <property type="entry name" value="Ferrdict_sens_TM"/>
</dbReference>
<dbReference type="Gene3D" id="3.55.50.30">
    <property type="match status" value="1"/>
</dbReference>
<dbReference type="Proteomes" id="UP001184861">
    <property type="component" value="Unassembled WGS sequence"/>
</dbReference>
<feature type="transmembrane region" description="Helical" evidence="1">
    <location>
        <begin position="46"/>
        <end position="63"/>
    </location>
</feature>
<name>A0AAE3YEF8_9FLAO</name>
<dbReference type="InterPro" id="IPR006860">
    <property type="entry name" value="FecR"/>
</dbReference>
<organism evidence="4 5">
    <name type="scientific">Chryseobacterium rhizosphaerae</name>
    <dbReference type="NCBI Taxonomy" id="395937"/>
    <lineage>
        <taxon>Bacteria</taxon>
        <taxon>Pseudomonadati</taxon>
        <taxon>Bacteroidota</taxon>
        <taxon>Flavobacteriia</taxon>
        <taxon>Flavobacteriales</taxon>
        <taxon>Weeksellaceae</taxon>
        <taxon>Chryseobacterium group</taxon>
        <taxon>Chryseobacterium</taxon>
    </lineage>
</organism>
<protein>
    <submittedName>
        <fullName evidence="4">Ferric-dicitrate binding protein FerR (Iron transport regulator)</fullName>
    </submittedName>
</protein>
<evidence type="ECO:0000313" key="5">
    <source>
        <dbReference type="Proteomes" id="UP001184861"/>
    </source>
</evidence>
<dbReference type="EMBL" id="JAVDQY010000005">
    <property type="protein sequence ID" value="MDR6528593.1"/>
    <property type="molecule type" value="Genomic_DNA"/>
</dbReference>
<dbReference type="PANTHER" id="PTHR30273:SF2">
    <property type="entry name" value="PROTEIN FECR"/>
    <property type="match status" value="1"/>
</dbReference>
<dbReference type="GO" id="GO:0016989">
    <property type="term" value="F:sigma factor antagonist activity"/>
    <property type="evidence" value="ECO:0007669"/>
    <property type="project" value="TreeGrafter"/>
</dbReference>
<keyword evidence="1" id="KW-0472">Membrane</keyword>
<evidence type="ECO:0000256" key="1">
    <source>
        <dbReference type="SAM" id="Phobius"/>
    </source>
</evidence>
<dbReference type="Gene3D" id="2.60.120.1440">
    <property type="match status" value="1"/>
</dbReference>
<feature type="domain" description="FecR protein" evidence="2">
    <location>
        <begin position="80"/>
        <end position="171"/>
    </location>
</feature>
<dbReference type="Pfam" id="PF16344">
    <property type="entry name" value="FecR_C"/>
    <property type="match status" value="1"/>
</dbReference>